<organism evidence="2 3">
    <name type="scientific">Stentor coeruleus</name>
    <dbReference type="NCBI Taxonomy" id="5963"/>
    <lineage>
        <taxon>Eukaryota</taxon>
        <taxon>Sar</taxon>
        <taxon>Alveolata</taxon>
        <taxon>Ciliophora</taxon>
        <taxon>Postciliodesmatophora</taxon>
        <taxon>Heterotrichea</taxon>
        <taxon>Heterotrichida</taxon>
        <taxon>Stentoridae</taxon>
        <taxon>Stentor</taxon>
    </lineage>
</organism>
<feature type="domain" description="Calponin-homology (CH)" evidence="1">
    <location>
        <begin position="156"/>
        <end position="266"/>
    </location>
</feature>
<dbReference type="InterPro" id="IPR036872">
    <property type="entry name" value="CH_dom_sf"/>
</dbReference>
<feature type="domain" description="Calponin-homology (CH)" evidence="1">
    <location>
        <begin position="301"/>
        <end position="406"/>
    </location>
</feature>
<protein>
    <recommendedName>
        <fullName evidence="1">Calponin-homology (CH) domain-containing protein</fullName>
    </recommendedName>
</protein>
<dbReference type="Pfam" id="PF00307">
    <property type="entry name" value="CH"/>
    <property type="match status" value="1"/>
</dbReference>
<dbReference type="InterPro" id="IPR001715">
    <property type="entry name" value="CH_dom"/>
</dbReference>
<reference evidence="2 3" key="1">
    <citation type="submission" date="2016-11" db="EMBL/GenBank/DDBJ databases">
        <title>The macronuclear genome of Stentor coeruleus: a giant cell with tiny introns.</title>
        <authorList>
            <person name="Slabodnick M."/>
            <person name="Ruby J.G."/>
            <person name="Reiff S.B."/>
            <person name="Swart E.C."/>
            <person name="Gosai S."/>
            <person name="Prabakaran S."/>
            <person name="Witkowska E."/>
            <person name="Larue G.E."/>
            <person name="Fisher S."/>
            <person name="Freeman R.M."/>
            <person name="Gunawardena J."/>
            <person name="Chu W."/>
            <person name="Stover N.A."/>
            <person name="Gregory B.D."/>
            <person name="Nowacki M."/>
            <person name="Derisi J."/>
            <person name="Roy S.W."/>
            <person name="Marshall W.F."/>
            <person name="Sood P."/>
        </authorList>
    </citation>
    <scope>NUCLEOTIDE SEQUENCE [LARGE SCALE GENOMIC DNA]</scope>
    <source>
        <strain evidence="2">WM001</strain>
    </source>
</reference>
<gene>
    <name evidence="2" type="ORF">SteCoe_35361</name>
</gene>
<comment type="caution">
    <text evidence="2">The sequence shown here is derived from an EMBL/GenBank/DDBJ whole genome shotgun (WGS) entry which is preliminary data.</text>
</comment>
<proteinExistence type="predicted"/>
<evidence type="ECO:0000313" key="2">
    <source>
        <dbReference type="EMBL" id="OMJ67470.1"/>
    </source>
</evidence>
<dbReference type="EMBL" id="MPUH01001492">
    <property type="protein sequence ID" value="OMJ67470.1"/>
    <property type="molecule type" value="Genomic_DNA"/>
</dbReference>
<feature type="domain" description="Calponin-homology (CH)" evidence="1">
    <location>
        <begin position="564"/>
        <end position="671"/>
    </location>
</feature>
<name>A0A1R2ASU6_9CILI</name>
<dbReference type="PROSITE" id="PS50021">
    <property type="entry name" value="CH"/>
    <property type="match status" value="3"/>
</dbReference>
<keyword evidence="3" id="KW-1185">Reference proteome</keyword>
<dbReference type="Proteomes" id="UP000187209">
    <property type="component" value="Unassembled WGS sequence"/>
</dbReference>
<evidence type="ECO:0000259" key="1">
    <source>
        <dbReference type="PROSITE" id="PS50021"/>
    </source>
</evidence>
<evidence type="ECO:0000313" key="3">
    <source>
        <dbReference type="Proteomes" id="UP000187209"/>
    </source>
</evidence>
<sequence length="676" mass="77436">MSFVFGNYESEVTTILSKLSELLNTPIATVDQLRSGILISKLIALYLKREKLDGILQGKTKEIWQCNWEIILLHTQNLLPDEWKSIRAYEIISDSGLLFTITKLYLSRVSRREKSISRLSSRPSQSHQGPRRYLSKSRSSVSIVLEDKPVPGAVSEEVKSQIHSWLVESQVIPPNLYLHEFMYRIRTGISLSDLINRLEGKSEVVHGVHKNPRNTSYCIANINKTLEYLRKISKVNSKYLWSSAEIHAGSEEHVYGLLQDIRQYYMHRYPNYMTRARSSSTGRLRRNKSVEVIFTPIKVTSAMKRSVIQWVNSLGLERFVVFHGESKRDYIFNGVLLCEVVGEVFQNKVKYIFKPTTDAQCAENTNSALKIINSKITSRGKFPERIQEPNEEIIWAILWELMNNNRTYTDSYDTVGMKGLEESLIAWIDSMKLLPPRVTTILELVPGFRNGVLLAQIVMNVIPDKKLEIVPVPQTEHAATLNIRKTMTLLRNEPRMSQKFTWKEREIHLGDLNIIFGLLEDLHKLADGIPAKSKSEIKPYLGSGFLSNTLKSPGIAEIPSERNFGKVRDLEEWIEGMGIRHSGLAGEHLKEFKSGEKLCEILEVLERNEFDGLHRNPKTTAAALANIRKALEHLYKKPAFPSKYMYLDDQILVGNGKVIRSLLAQIKKIYKNRLAW</sequence>
<accession>A0A1R2ASU6</accession>
<dbReference type="SUPFAM" id="SSF47576">
    <property type="entry name" value="Calponin-homology domain, CH-domain"/>
    <property type="match status" value="2"/>
</dbReference>
<dbReference type="Gene3D" id="1.10.418.10">
    <property type="entry name" value="Calponin-like domain"/>
    <property type="match status" value="3"/>
</dbReference>
<dbReference type="AlphaFoldDB" id="A0A1R2ASU6"/>
<dbReference type="OrthoDB" id="297227at2759"/>